<dbReference type="EMBL" id="DF820478">
    <property type="protein sequence ID" value="GAK61345.1"/>
    <property type="molecule type" value="Genomic_DNA"/>
</dbReference>
<evidence type="ECO:0000313" key="1">
    <source>
        <dbReference type="EMBL" id="GAK61345.1"/>
    </source>
</evidence>
<reference evidence="1" key="1">
    <citation type="journal article" date="2015" name="PeerJ">
        <title>First genomic representation of candidate bacterial phylum KSB3 points to enhanced environmental sensing as a trigger of wastewater bulking.</title>
        <authorList>
            <person name="Sekiguchi Y."/>
            <person name="Ohashi A."/>
            <person name="Parks D.H."/>
            <person name="Yamauchi T."/>
            <person name="Tyson G.W."/>
            <person name="Hugenholtz P."/>
        </authorList>
    </citation>
    <scope>NUCLEOTIDE SEQUENCE [LARGE SCALE GENOMIC DNA]</scope>
</reference>
<sequence length="194" mass="22076">MKTCCIVDMGGVMVTNHDVTPAVAAHLGLSAAQVRDYSNEYVIALMEGKITTAMFWELFTERCGIVVQEELLGKFFHPIRNEAMYKFIQKLKQTHRVVCGTNSIEEHYAFHLARGDYDVFDIIYPSHKIGVAKPQAAFYAYILEQEHCIPSQALFIDDLLENVEAARRLGIRAFHFTNDKTLKAQMFSEGEMSF</sequence>
<dbReference type="SFLD" id="SFLDS00003">
    <property type="entry name" value="Haloacid_Dehalogenase"/>
    <property type="match status" value="1"/>
</dbReference>
<dbReference type="InterPro" id="IPR036412">
    <property type="entry name" value="HAD-like_sf"/>
</dbReference>
<dbReference type="SUPFAM" id="SSF56784">
    <property type="entry name" value="HAD-like"/>
    <property type="match status" value="1"/>
</dbReference>
<dbReference type="PANTHER" id="PTHR43611">
    <property type="entry name" value="ALPHA-D-GLUCOSE 1-PHOSPHATE PHOSPHATASE"/>
    <property type="match status" value="1"/>
</dbReference>
<dbReference type="Pfam" id="PF00702">
    <property type="entry name" value="Hydrolase"/>
    <property type="match status" value="1"/>
</dbReference>
<dbReference type="Gene3D" id="3.40.50.1000">
    <property type="entry name" value="HAD superfamily/HAD-like"/>
    <property type="match status" value="1"/>
</dbReference>
<protein>
    <submittedName>
        <fullName evidence="1">HAD-superfamily hydrolase, subfamily IA, variant 3</fullName>
    </submittedName>
</protein>
<proteinExistence type="predicted"/>
<keyword evidence="2" id="KW-1185">Reference proteome</keyword>
<dbReference type="InterPro" id="IPR006439">
    <property type="entry name" value="HAD-SF_hydro_IA"/>
</dbReference>
<dbReference type="InterPro" id="IPR023198">
    <property type="entry name" value="PGP-like_dom2"/>
</dbReference>
<name>A0A081C9U0_VECG1</name>
<dbReference type="eggNOG" id="COG1011">
    <property type="taxonomic scope" value="Bacteria"/>
</dbReference>
<dbReference type="NCBIfam" id="TIGR01509">
    <property type="entry name" value="HAD-SF-IA-v3"/>
    <property type="match status" value="1"/>
</dbReference>
<dbReference type="HOGENOM" id="CLU_045011_9_5_0"/>
<dbReference type="Proteomes" id="UP000030661">
    <property type="component" value="Unassembled WGS sequence"/>
</dbReference>
<organism evidence="1">
    <name type="scientific">Vecturithrix granuli</name>
    <dbReference type="NCBI Taxonomy" id="1499967"/>
    <lineage>
        <taxon>Bacteria</taxon>
        <taxon>Candidatus Moduliflexota</taxon>
        <taxon>Candidatus Vecturitrichia</taxon>
        <taxon>Candidatus Vecturitrichales</taxon>
        <taxon>Candidatus Vecturitrichaceae</taxon>
        <taxon>Candidatus Vecturithrix</taxon>
    </lineage>
</organism>
<keyword evidence="1" id="KW-0378">Hydrolase</keyword>
<gene>
    <name evidence="1" type="ORF">U27_01245</name>
</gene>
<dbReference type="AlphaFoldDB" id="A0A081C9U0"/>
<dbReference type="CDD" id="cd02603">
    <property type="entry name" value="HAD_sEH-N_like"/>
    <property type="match status" value="1"/>
</dbReference>
<dbReference type="Gene3D" id="1.10.150.240">
    <property type="entry name" value="Putative phosphatase, domain 2"/>
    <property type="match status" value="1"/>
</dbReference>
<accession>A0A081C9U0</accession>
<dbReference type="STRING" id="1499967.U27_01245"/>
<dbReference type="PANTHER" id="PTHR43611:SF3">
    <property type="entry name" value="FLAVIN MONONUCLEOTIDE HYDROLASE 1, CHLOROPLATIC"/>
    <property type="match status" value="1"/>
</dbReference>
<dbReference type="GO" id="GO:0016787">
    <property type="term" value="F:hydrolase activity"/>
    <property type="evidence" value="ECO:0007669"/>
    <property type="project" value="UniProtKB-KW"/>
</dbReference>
<evidence type="ECO:0000313" key="2">
    <source>
        <dbReference type="Proteomes" id="UP000030661"/>
    </source>
</evidence>
<dbReference type="InterPro" id="IPR023214">
    <property type="entry name" value="HAD_sf"/>
</dbReference>
<dbReference type="SFLD" id="SFLDG01129">
    <property type="entry name" value="C1.5:_HAD__Beta-PGM__Phosphata"/>
    <property type="match status" value="1"/>
</dbReference>